<keyword evidence="2" id="KW-1185">Reference proteome</keyword>
<evidence type="ECO:0000313" key="2">
    <source>
        <dbReference type="Proteomes" id="UP000238042"/>
    </source>
</evidence>
<comment type="caution">
    <text evidence="1">The sequence shown here is derived from an EMBL/GenBank/DDBJ whole genome shotgun (WGS) entry which is preliminary data.</text>
</comment>
<dbReference type="PANTHER" id="PTHR32305">
    <property type="match status" value="1"/>
</dbReference>
<organism evidence="1 2">
    <name type="scientific">Apibacter adventoris</name>
    <dbReference type="NCBI Taxonomy" id="1679466"/>
    <lineage>
        <taxon>Bacteria</taxon>
        <taxon>Pseudomonadati</taxon>
        <taxon>Bacteroidota</taxon>
        <taxon>Flavobacteriia</taxon>
        <taxon>Flavobacteriales</taxon>
        <taxon>Weeksellaceae</taxon>
        <taxon>Apibacter</taxon>
    </lineage>
</organism>
<evidence type="ECO:0000313" key="1">
    <source>
        <dbReference type="EMBL" id="PQL94857.1"/>
    </source>
</evidence>
<dbReference type="EMBL" id="PSZM01000003">
    <property type="protein sequence ID" value="PQL94857.1"/>
    <property type="molecule type" value="Genomic_DNA"/>
</dbReference>
<dbReference type="InterPro" id="IPR050708">
    <property type="entry name" value="T6SS_VgrG/RHS"/>
</dbReference>
<accession>A0A2S8AFM8</accession>
<dbReference type="Gene3D" id="2.180.10.10">
    <property type="entry name" value="RHS repeat-associated core"/>
    <property type="match status" value="1"/>
</dbReference>
<dbReference type="AlphaFoldDB" id="A0A2S8AFM8"/>
<reference evidence="1 2" key="1">
    <citation type="submission" date="2018-02" db="EMBL/GenBank/DDBJ databases">
        <title>Genome sequences of Apibacter spp., gut symbionts of Asian honey bees.</title>
        <authorList>
            <person name="Kwong W.K."/>
            <person name="Steele M.I."/>
            <person name="Moran N.A."/>
        </authorList>
    </citation>
    <scope>NUCLEOTIDE SEQUENCE [LARGE SCALE GENOMIC DNA]</scope>
    <source>
        <strain evidence="2">wkB301</strain>
    </source>
</reference>
<evidence type="ECO:0008006" key="3">
    <source>
        <dbReference type="Google" id="ProtNLM"/>
    </source>
</evidence>
<proteinExistence type="predicted"/>
<dbReference type="InterPro" id="IPR022385">
    <property type="entry name" value="Rhs_assc_core"/>
</dbReference>
<dbReference type="RefSeq" id="WP_105245823.1">
    <property type="nucleotide sequence ID" value="NZ_PSZM01000003.1"/>
</dbReference>
<protein>
    <recommendedName>
        <fullName evidence="3">RHS repeat-associated core domain-containing protein</fullName>
    </recommendedName>
</protein>
<dbReference type="NCBIfam" id="TIGR03696">
    <property type="entry name" value="Rhs_assc_core"/>
    <property type="match status" value="1"/>
</dbReference>
<name>A0A2S8AFM8_9FLAO</name>
<gene>
    <name evidence="1" type="ORF">C4S77_02420</name>
</gene>
<dbReference type="PANTHER" id="PTHR32305:SF15">
    <property type="entry name" value="PROTEIN RHSA-RELATED"/>
    <property type="match status" value="1"/>
</dbReference>
<dbReference type="Proteomes" id="UP000238042">
    <property type="component" value="Unassembled WGS sequence"/>
</dbReference>
<sequence>MEERNQSWNTPYLFNGKEQDEKTRLYYYGARYYNPRESIFLSVDTMFEKTMTPYQYTYQNPIRFTDPTGMKGEDEFDEKGNKISNLGGDKIDFYHQKDGSTKVVDRESGESNIITGGKSLIQGYTYRKKSTSWWTLFKEFDKGEGPTKSMFADFEDSTLGIFG</sequence>
<dbReference type="OrthoDB" id="2972467at2"/>